<reference evidence="2" key="1">
    <citation type="journal article" date="2021" name="Nat. Commun.">
        <title>Genetic determinants of endophytism in the Arabidopsis root mycobiome.</title>
        <authorList>
            <person name="Mesny F."/>
            <person name="Miyauchi S."/>
            <person name="Thiergart T."/>
            <person name="Pickel B."/>
            <person name="Atanasova L."/>
            <person name="Karlsson M."/>
            <person name="Huettel B."/>
            <person name="Barry K.W."/>
            <person name="Haridas S."/>
            <person name="Chen C."/>
            <person name="Bauer D."/>
            <person name="Andreopoulos W."/>
            <person name="Pangilinan J."/>
            <person name="LaButti K."/>
            <person name="Riley R."/>
            <person name="Lipzen A."/>
            <person name="Clum A."/>
            <person name="Drula E."/>
            <person name="Henrissat B."/>
            <person name="Kohler A."/>
            <person name="Grigoriev I.V."/>
            <person name="Martin F.M."/>
            <person name="Hacquard S."/>
        </authorList>
    </citation>
    <scope>NUCLEOTIDE SEQUENCE</scope>
    <source>
        <strain evidence="2">MPI-CAGE-AT-0021</strain>
    </source>
</reference>
<keyword evidence="3" id="KW-1185">Reference proteome</keyword>
<feature type="compositionally biased region" description="Basic and acidic residues" evidence="1">
    <location>
        <begin position="536"/>
        <end position="550"/>
    </location>
</feature>
<feature type="region of interest" description="Disordered" evidence="1">
    <location>
        <begin position="216"/>
        <end position="240"/>
    </location>
</feature>
<gene>
    <name evidence="2" type="ORF">B0J13DRAFT_256796</name>
</gene>
<proteinExistence type="predicted"/>
<feature type="region of interest" description="Disordered" evidence="1">
    <location>
        <begin position="172"/>
        <end position="193"/>
    </location>
</feature>
<dbReference type="OrthoDB" id="5244495at2759"/>
<comment type="caution">
    <text evidence="2">The sequence shown here is derived from an EMBL/GenBank/DDBJ whole genome shotgun (WGS) entry which is preliminary data.</text>
</comment>
<evidence type="ECO:0000313" key="3">
    <source>
        <dbReference type="Proteomes" id="UP000717696"/>
    </source>
</evidence>
<dbReference type="EMBL" id="JAGMUU010000005">
    <property type="protein sequence ID" value="KAH7152163.1"/>
    <property type="molecule type" value="Genomic_DNA"/>
</dbReference>
<evidence type="ECO:0000313" key="2">
    <source>
        <dbReference type="EMBL" id="KAH7152163.1"/>
    </source>
</evidence>
<protein>
    <submittedName>
        <fullName evidence="2">Uncharacterized protein</fullName>
    </submittedName>
</protein>
<evidence type="ECO:0000256" key="1">
    <source>
        <dbReference type="SAM" id="MobiDB-lite"/>
    </source>
</evidence>
<dbReference type="AlphaFoldDB" id="A0A9P9F0D0"/>
<name>A0A9P9F0D0_9HYPO</name>
<sequence>MTPFLELLLHDFTIERRLSKHKRIWACTTPSQLLFHSIPSPTSATSPSRGFTSLSSTTGPTISLLTQVPSFLRYPIIKVNSMGGKVWTEKEEQVFWEAIVPLSSNAADPTQQSISWDECAELMQQRMGDQARRVYTSTMLYEHHYQSIKLGNKPAKARGFITEHLRQLDWYKDEKNSGRPCPPTAPPPQEPNQENEDLLAMIIAKDPAAKQFVRNKPLARSRGQTLQAQPNPVPGGRCVQSQTAAATERYELPSTRICRAIAARGFDIPSPSNVPIPAPTRPIPMTLGPQRGYGYPQARYQDYIDPALTSDAATVSSGFLSDHVPGLSTSASSNSTVGSTMSGNTTVTRQYRAIAPAPPAYGMERAIATPIDYVQQDVGQRQPKRLLSVENDVEISPPKRLTLSTASSSHPTVDPRLQQASHSAIDPRLLPTTHWQHMGFRDEPRPTRTPEVSAPLANLQPLRPLLPAGNVWKRATVNTNGAPETVDSFLTSGQYGRIRYRGEPNELRHEPEAPWHIRDGYYSQTTEGAIGGGNAHSERGRYEREWYRED</sequence>
<feature type="region of interest" description="Disordered" evidence="1">
    <location>
        <begin position="524"/>
        <end position="550"/>
    </location>
</feature>
<accession>A0A9P9F0D0</accession>
<organism evidence="2 3">
    <name type="scientific">Dactylonectria estremocensis</name>
    <dbReference type="NCBI Taxonomy" id="1079267"/>
    <lineage>
        <taxon>Eukaryota</taxon>
        <taxon>Fungi</taxon>
        <taxon>Dikarya</taxon>
        <taxon>Ascomycota</taxon>
        <taxon>Pezizomycotina</taxon>
        <taxon>Sordariomycetes</taxon>
        <taxon>Hypocreomycetidae</taxon>
        <taxon>Hypocreales</taxon>
        <taxon>Nectriaceae</taxon>
        <taxon>Dactylonectria</taxon>
    </lineage>
</organism>
<feature type="compositionally biased region" description="Pro residues" evidence="1">
    <location>
        <begin position="180"/>
        <end position="190"/>
    </location>
</feature>
<dbReference type="Proteomes" id="UP000717696">
    <property type="component" value="Unassembled WGS sequence"/>
</dbReference>